<accession>A0A383UYJ2</accession>
<dbReference type="VEuPathDB" id="FungiDB:BLGHR1_15767"/>
<organism evidence="1 2">
    <name type="scientific">Blumeria hordei</name>
    <name type="common">Barley powdery mildew</name>
    <name type="synonym">Blumeria graminis f. sp. hordei</name>
    <dbReference type="NCBI Taxonomy" id="2867405"/>
    <lineage>
        <taxon>Eukaryota</taxon>
        <taxon>Fungi</taxon>
        <taxon>Dikarya</taxon>
        <taxon>Ascomycota</taxon>
        <taxon>Pezizomycotina</taxon>
        <taxon>Leotiomycetes</taxon>
        <taxon>Erysiphales</taxon>
        <taxon>Erysiphaceae</taxon>
        <taxon>Blumeria</taxon>
    </lineage>
</organism>
<evidence type="ECO:0000313" key="1">
    <source>
        <dbReference type="EMBL" id="SZF04967.1"/>
    </source>
</evidence>
<sequence>MEAWCSVFGLHRNSQCPIHNYSHRRSMICTARLVPSYSEMFSHAITVRRHVCDCNVPDQSCHTYWVLGYPMRAHVRIRIIREQVAH</sequence>
<evidence type="ECO:0000313" key="2">
    <source>
        <dbReference type="Proteomes" id="UP000275772"/>
    </source>
</evidence>
<reference evidence="1 2" key="1">
    <citation type="submission" date="2017-11" db="EMBL/GenBank/DDBJ databases">
        <authorList>
            <person name="Kracher B."/>
        </authorList>
    </citation>
    <scope>NUCLEOTIDE SEQUENCE [LARGE SCALE GENOMIC DNA]</scope>
    <source>
        <strain evidence="1 2">RACE1</strain>
    </source>
</reference>
<dbReference type="Proteomes" id="UP000275772">
    <property type="component" value="Unassembled WGS sequence"/>
</dbReference>
<dbReference type="EMBL" id="UNSH01000070">
    <property type="protein sequence ID" value="SZF04967.1"/>
    <property type="molecule type" value="Genomic_DNA"/>
</dbReference>
<dbReference type="AlphaFoldDB" id="A0A383UYJ2"/>
<name>A0A383UYJ2_BLUHO</name>
<protein>
    <submittedName>
        <fullName evidence="1">Uncharacterized protein</fullName>
    </submittedName>
</protein>
<gene>
    <name evidence="1" type="ORF">BLGHR1_15767</name>
</gene>
<proteinExistence type="predicted"/>